<proteinExistence type="predicted"/>
<dbReference type="RefSeq" id="WP_354698681.1">
    <property type="nucleotide sequence ID" value="NZ_CP114014.1"/>
</dbReference>
<accession>A0AAU7B0T1</accession>
<evidence type="ECO:0000313" key="1">
    <source>
        <dbReference type="EMBL" id="XAY07488.1"/>
    </source>
</evidence>
<name>A0AAU7B0T1_9ACTN</name>
<dbReference type="AlphaFoldDB" id="A0AAU7B0T1"/>
<organism evidence="1">
    <name type="scientific">Paraconexibacter sp. AEG42_29</name>
    <dbReference type="NCBI Taxonomy" id="2997339"/>
    <lineage>
        <taxon>Bacteria</taxon>
        <taxon>Bacillati</taxon>
        <taxon>Actinomycetota</taxon>
        <taxon>Thermoleophilia</taxon>
        <taxon>Solirubrobacterales</taxon>
        <taxon>Paraconexibacteraceae</taxon>
        <taxon>Paraconexibacter</taxon>
    </lineage>
</organism>
<dbReference type="KEGG" id="parq:DSM112329_04371"/>
<reference evidence="1" key="1">
    <citation type="submission" date="2022-12" db="EMBL/GenBank/DDBJ databases">
        <title>Paraconexibacter alkalitolerans sp. nov. and Baekduia alba sp. nov., isolated from soil and emended description of the genera Paraconexibacter (Chun et al., 2020) and Baekduia (An et al., 2020).</title>
        <authorList>
            <person name="Vieira S."/>
            <person name="Huber K.J."/>
            <person name="Geppert A."/>
            <person name="Wolf J."/>
            <person name="Neumann-Schaal M."/>
            <person name="Muesken M."/>
            <person name="Overmann J."/>
        </authorList>
    </citation>
    <scope>NUCLEOTIDE SEQUENCE</scope>
    <source>
        <strain evidence="1">AEG42_29</strain>
    </source>
</reference>
<dbReference type="EMBL" id="CP114014">
    <property type="protein sequence ID" value="XAY07488.1"/>
    <property type="molecule type" value="Genomic_DNA"/>
</dbReference>
<protein>
    <submittedName>
        <fullName evidence="1">Uncharacterized protein</fullName>
    </submittedName>
</protein>
<gene>
    <name evidence="1" type="ORF">DSM112329_04371</name>
</gene>
<sequence length="78" mass="8695">MANGRGAGRKASCEGCFFRCNLLCALDLDAPCATFRPDHPDGLKPPQQMRFEFRTDQRTRAAWAFPTAQEQARLHAVA</sequence>